<dbReference type="Gene3D" id="3.40.50.2000">
    <property type="entry name" value="Glycogen Phosphorylase B"/>
    <property type="match status" value="2"/>
</dbReference>
<dbReference type="CDD" id="cd03808">
    <property type="entry name" value="GT4_CapM-like"/>
    <property type="match status" value="1"/>
</dbReference>
<dbReference type="SUPFAM" id="SSF53756">
    <property type="entry name" value="UDP-Glycosyltransferase/glycogen phosphorylase"/>
    <property type="match status" value="1"/>
</dbReference>
<dbReference type="Pfam" id="PF00534">
    <property type="entry name" value="Glycos_transf_1"/>
    <property type="match status" value="1"/>
</dbReference>
<evidence type="ECO:0000259" key="1">
    <source>
        <dbReference type="Pfam" id="PF00534"/>
    </source>
</evidence>
<evidence type="ECO:0000313" key="4">
    <source>
        <dbReference type="Proteomes" id="UP000095552"/>
    </source>
</evidence>
<dbReference type="RefSeq" id="WP_069837150.1">
    <property type="nucleotide sequence ID" value="NZ_MDGQ01000005.1"/>
</dbReference>
<evidence type="ECO:0000313" key="3">
    <source>
        <dbReference type="EMBL" id="OEK05648.1"/>
    </source>
</evidence>
<dbReference type="InterPro" id="IPR028098">
    <property type="entry name" value="Glyco_trans_4-like_N"/>
</dbReference>
<proteinExistence type="predicted"/>
<dbReference type="Pfam" id="PF13477">
    <property type="entry name" value="Glyco_trans_4_2"/>
    <property type="match status" value="1"/>
</dbReference>
<feature type="domain" description="Glycosyl transferase family 1" evidence="1">
    <location>
        <begin position="193"/>
        <end position="350"/>
    </location>
</feature>
<gene>
    <name evidence="3" type="ORF">BFP71_17500</name>
</gene>
<sequence>MQHSKKPKFLLIGGFASSLINFRGPLLRALTLKFDVYATAPFVDQDTRLKVEALGVTCISNNFERTGLNPIKDLLAFRQLKQEIRAIKPDYVLAYTIKPVIFGLMASGKKNVKKYALITGRGSGFDSNTFKAQTIRSIVKRLYKRSLSNVEGIIFQNSNDEIFFIEESIISKNANSTVIEGTGVDLAYYHASKSKNREDLDKIKFLFVARLIKEKGIPELFEATKQLKKYYDNFEVQLLGWVDPNPGGISKEEIEAMDATGVITYLGTTDDIRPFMDNADVFVLPTYYNEGLPRTIQEAMAMSKPIITTDHPGCRETVVEGENGFLVPTKNADVLRDRMEYFIKTPQAIRSMGIASLSMAREKFDVNKINSRIFEFMQLTNV</sequence>
<evidence type="ECO:0008006" key="5">
    <source>
        <dbReference type="Google" id="ProtNLM"/>
    </source>
</evidence>
<keyword evidence="4" id="KW-1185">Reference proteome</keyword>
<dbReference type="InterPro" id="IPR001296">
    <property type="entry name" value="Glyco_trans_1"/>
</dbReference>
<organism evidence="3 4">
    <name type="scientific">Roseivirga misakiensis</name>
    <dbReference type="NCBI Taxonomy" id="1563681"/>
    <lineage>
        <taxon>Bacteria</taxon>
        <taxon>Pseudomonadati</taxon>
        <taxon>Bacteroidota</taxon>
        <taxon>Cytophagia</taxon>
        <taxon>Cytophagales</taxon>
        <taxon>Roseivirgaceae</taxon>
        <taxon>Roseivirga</taxon>
    </lineage>
</organism>
<dbReference type="Proteomes" id="UP000095552">
    <property type="component" value="Unassembled WGS sequence"/>
</dbReference>
<dbReference type="PANTHER" id="PTHR12526:SF638">
    <property type="entry name" value="SPORE COAT PROTEIN SA"/>
    <property type="match status" value="1"/>
</dbReference>
<accession>A0A1E5T2N3</accession>
<feature type="domain" description="Glycosyltransferase subfamily 4-like N-terminal" evidence="2">
    <location>
        <begin position="55"/>
        <end position="157"/>
    </location>
</feature>
<dbReference type="GO" id="GO:0016757">
    <property type="term" value="F:glycosyltransferase activity"/>
    <property type="evidence" value="ECO:0007669"/>
    <property type="project" value="InterPro"/>
</dbReference>
<name>A0A1E5T2N3_9BACT</name>
<comment type="caution">
    <text evidence="3">The sequence shown here is derived from an EMBL/GenBank/DDBJ whole genome shotgun (WGS) entry which is preliminary data.</text>
</comment>
<dbReference type="PANTHER" id="PTHR12526">
    <property type="entry name" value="GLYCOSYLTRANSFERASE"/>
    <property type="match status" value="1"/>
</dbReference>
<protein>
    <recommendedName>
        <fullName evidence="5">Glycosyl transferase family 1</fullName>
    </recommendedName>
</protein>
<dbReference type="STRING" id="1563681.BFP71_17500"/>
<dbReference type="AlphaFoldDB" id="A0A1E5T2N3"/>
<dbReference type="EMBL" id="MDGQ01000005">
    <property type="protein sequence ID" value="OEK05648.1"/>
    <property type="molecule type" value="Genomic_DNA"/>
</dbReference>
<reference evidence="3 4" key="1">
    <citation type="submission" date="2016-08" db="EMBL/GenBank/DDBJ databases">
        <title>Draft genome of Fabibacter sp. strain SK-8.</title>
        <authorList>
            <person name="Wong S.-K."/>
            <person name="Hamasaki K."/>
            <person name="Yoshizawa S."/>
        </authorList>
    </citation>
    <scope>NUCLEOTIDE SEQUENCE [LARGE SCALE GENOMIC DNA]</scope>
    <source>
        <strain evidence="3 4">SK-8</strain>
    </source>
</reference>
<evidence type="ECO:0000259" key="2">
    <source>
        <dbReference type="Pfam" id="PF13477"/>
    </source>
</evidence>